<accession>A0A419SGI9</accession>
<proteinExistence type="predicted"/>
<evidence type="ECO:0000313" key="1">
    <source>
        <dbReference type="EMBL" id="RKD22896.1"/>
    </source>
</evidence>
<dbReference type="OrthoDB" id="2375806at2"/>
<gene>
    <name evidence="1" type="ORF">BEP19_11715</name>
</gene>
<comment type="caution">
    <text evidence="1">The sequence shown here is derived from an EMBL/GenBank/DDBJ whole genome shotgun (WGS) entry which is preliminary data.</text>
</comment>
<dbReference type="AlphaFoldDB" id="A0A419SGI9"/>
<evidence type="ECO:0000313" key="2">
    <source>
        <dbReference type="Proteomes" id="UP000284219"/>
    </source>
</evidence>
<reference evidence="1 2" key="1">
    <citation type="submission" date="2016-08" db="EMBL/GenBank/DDBJ databases">
        <title>Novel Firmicute Genomes.</title>
        <authorList>
            <person name="Poppleton D.I."/>
            <person name="Gribaldo S."/>
        </authorList>
    </citation>
    <scope>NUCLEOTIDE SEQUENCE [LARGE SCALE GENOMIC DNA]</scope>
    <source>
        <strain evidence="1 2">RAOx-1</strain>
    </source>
</reference>
<organism evidence="1 2">
    <name type="scientific">Ammoniphilus oxalaticus</name>
    <dbReference type="NCBI Taxonomy" id="66863"/>
    <lineage>
        <taxon>Bacteria</taxon>
        <taxon>Bacillati</taxon>
        <taxon>Bacillota</taxon>
        <taxon>Bacilli</taxon>
        <taxon>Bacillales</taxon>
        <taxon>Paenibacillaceae</taxon>
        <taxon>Aneurinibacillus group</taxon>
        <taxon>Ammoniphilus</taxon>
    </lineage>
</organism>
<protein>
    <submittedName>
        <fullName evidence="1">Uncharacterized protein</fullName>
    </submittedName>
</protein>
<dbReference type="Proteomes" id="UP000284219">
    <property type="component" value="Unassembled WGS sequence"/>
</dbReference>
<sequence length="124" mass="12890">MAKKNFLAGFVSIDDAQAAEQALNEAGFTITQVDQISPYPGEGPQQVMNPLTGNIPSLGYLTLDAEFNSKSAAILAATDVSASGMSDGDGMMPEVNQGVLLTAVVPADQAEQAEQIIKQYGGNI</sequence>
<dbReference type="EMBL" id="MCHY01000009">
    <property type="protein sequence ID" value="RKD22896.1"/>
    <property type="molecule type" value="Genomic_DNA"/>
</dbReference>
<dbReference type="RefSeq" id="WP_120190386.1">
    <property type="nucleotide sequence ID" value="NZ_MCHY01000009.1"/>
</dbReference>
<name>A0A419SGI9_9BACL</name>
<keyword evidence="2" id="KW-1185">Reference proteome</keyword>